<dbReference type="EMBL" id="ACFC01000001">
    <property type="protein sequence ID" value="EEE09422.1"/>
    <property type="molecule type" value="Genomic_DNA"/>
</dbReference>
<dbReference type="GO" id="GO:0017148">
    <property type="term" value="P:negative regulation of translation"/>
    <property type="evidence" value="ECO:0007669"/>
    <property type="project" value="InterPro"/>
</dbReference>
<accession>B9BI89</accession>
<organism evidence="1 2">
    <name type="scientific">Burkholderia multivorans CGD2</name>
    <dbReference type="NCBI Taxonomy" id="513052"/>
    <lineage>
        <taxon>Bacteria</taxon>
        <taxon>Pseudomonadati</taxon>
        <taxon>Pseudomonadota</taxon>
        <taxon>Betaproteobacteria</taxon>
        <taxon>Burkholderiales</taxon>
        <taxon>Burkholderiaceae</taxon>
        <taxon>Burkholderia</taxon>
        <taxon>Burkholderia cepacia complex</taxon>
    </lineage>
</organism>
<dbReference type="InterPro" id="IPR031451">
    <property type="entry name" value="MqsR_toxin"/>
</dbReference>
<evidence type="ECO:0008006" key="3">
    <source>
        <dbReference type="Google" id="ProtNLM"/>
    </source>
</evidence>
<dbReference type="GO" id="GO:0044010">
    <property type="term" value="P:single-species biofilm formation"/>
    <property type="evidence" value="ECO:0007669"/>
    <property type="project" value="InterPro"/>
</dbReference>
<comment type="caution">
    <text evidence="1">The sequence shown here is derived from an EMBL/GenBank/DDBJ whole genome shotgun (WGS) entry which is preliminary data.</text>
</comment>
<dbReference type="AlphaFoldDB" id="B9BI89"/>
<dbReference type="GO" id="GO:0009372">
    <property type="term" value="P:quorum sensing"/>
    <property type="evidence" value="ECO:0007669"/>
    <property type="project" value="InterPro"/>
</dbReference>
<evidence type="ECO:0000313" key="1">
    <source>
        <dbReference type="EMBL" id="EEE09422.1"/>
    </source>
</evidence>
<dbReference type="CDD" id="cd12869">
    <property type="entry name" value="MqsR"/>
    <property type="match status" value="1"/>
</dbReference>
<sequence>MVTLAHGYLWKSERRTASCRVKALIEAGKVRLTASAVIGARLMGFTEAEAIDVVRALTPFEFHKSMTTYADHTIWQDVYRPCTMRGDVSLKLTVVDDVLIVSFKER</sequence>
<dbReference type="Gene3D" id="3.30.2310.40">
    <property type="match status" value="1"/>
</dbReference>
<proteinExistence type="predicted"/>
<dbReference type="InterPro" id="IPR038493">
    <property type="entry name" value="MqsR_sf"/>
</dbReference>
<dbReference type="Proteomes" id="UP000004535">
    <property type="component" value="Unassembled WGS sequence"/>
</dbReference>
<reference evidence="1 2" key="1">
    <citation type="journal article" date="2012" name="J. Bacteriol.">
        <title>Draft Genome Sequence Determination for Cystic Fibrosis and Chronic Granulomatous Disease Burkholderia multivorans Isolates.</title>
        <authorList>
            <person name="Varga J.J."/>
            <person name="Losada L."/>
            <person name="Zelazny A.M."/>
            <person name="Brinkac L."/>
            <person name="Harkins D."/>
            <person name="Radune D."/>
            <person name="Hostetler J."/>
            <person name="Sampaio E.P."/>
            <person name="Ronning C.M."/>
            <person name="Nierman W.C."/>
            <person name="Greenberg D.E."/>
            <person name="Holland S.M."/>
            <person name="Goldberg J.B."/>
        </authorList>
    </citation>
    <scope>NUCLEOTIDE SEQUENCE [LARGE SCALE GENOMIC DNA]</scope>
    <source>
        <strain evidence="1 2">CGD2</strain>
    </source>
</reference>
<protein>
    <recommendedName>
        <fullName evidence="3">Toxin-antitoxin system, toxin component</fullName>
    </recommendedName>
</protein>
<name>B9BI89_9BURK</name>
<evidence type="ECO:0000313" key="2">
    <source>
        <dbReference type="Proteomes" id="UP000004535"/>
    </source>
</evidence>
<dbReference type="Pfam" id="PF15723">
    <property type="entry name" value="MqsR_toxin"/>
    <property type="match status" value="1"/>
</dbReference>
<gene>
    <name evidence="1" type="ORF">BURMUCGD2_4795</name>
</gene>